<dbReference type="AlphaFoldDB" id="A0A086ZQJ7"/>
<dbReference type="Proteomes" id="UP000029093">
    <property type="component" value="Unassembled WGS sequence"/>
</dbReference>
<dbReference type="EMBL" id="JGYQ01000006">
    <property type="protein sequence ID" value="KFI48797.1"/>
    <property type="molecule type" value="Genomic_DNA"/>
</dbReference>
<sequence length="190" mass="20915">MHYLPGPLSLTNMSNSGVLHAFDATSAYLGKPADTVHGRGVICRQSSPAKVIACASLAAWVWVGGEFPSTIDVVSDAHFRSPIFGRRVRPFSRKIDRRYITTVGGMPVTTPIRTACDIVLIQADTRKSTDHATAQRTIRLLMDQYGFGMSECLDMLNADSKHCPKIRDARTLLTRITDTTATIQDEPWHG</sequence>
<evidence type="ECO:0000313" key="1">
    <source>
        <dbReference type="EMBL" id="KFI48797.1"/>
    </source>
</evidence>
<comment type="caution">
    <text evidence="1">The sequence shown here is derived from an EMBL/GenBank/DDBJ whole genome shotgun (WGS) entry which is preliminary data.</text>
</comment>
<name>A0A086ZQJ7_9BIFI</name>
<keyword evidence="2" id="KW-1185">Reference proteome</keyword>
<accession>A0A086ZQJ7</accession>
<organism evidence="1 2">
    <name type="scientific">Bifidobacterium boum</name>
    <dbReference type="NCBI Taxonomy" id="78343"/>
    <lineage>
        <taxon>Bacteria</taxon>
        <taxon>Bacillati</taxon>
        <taxon>Actinomycetota</taxon>
        <taxon>Actinomycetes</taxon>
        <taxon>Bifidobacteriales</taxon>
        <taxon>Bifidobacteriaceae</taxon>
        <taxon>Bifidobacterium</taxon>
    </lineage>
</organism>
<protein>
    <recommendedName>
        <fullName evidence="3">AbiEi antitoxin C-terminal domain-containing protein</fullName>
    </recommendedName>
</protein>
<reference evidence="1 2" key="1">
    <citation type="submission" date="2014-03" db="EMBL/GenBank/DDBJ databases">
        <title>Genomics of Bifidobacteria.</title>
        <authorList>
            <person name="Ventura M."/>
            <person name="Milani C."/>
            <person name="Lugli G.A."/>
        </authorList>
    </citation>
    <scope>NUCLEOTIDE SEQUENCE [LARGE SCALE GENOMIC DNA]</scope>
    <source>
        <strain evidence="1 2">LMG 10736</strain>
    </source>
</reference>
<proteinExistence type="predicted"/>
<gene>
    <name evidence="1" type="ORF">BBOU_0259</name>
</gene>
<evidence type="ECO:0000313" key="2">
    <source>
        <dbReference type="Proteomes" id="UP000029093"/>
    </source>
</evidence>
<evidence type="ECO:0008006" key="3">
    <source>
        <dbReference type="Google" id="ProtNLM"/>
    </source>
</evidence>